<dbReference type="EMBL" id="MN739312">
    <property type="protein sequence ID" value="QHS98045.1"/>
    <property type="molecule type" value="Genomic_DNA"/>
</dbReference>
<reference evidence="4" key="1">
    <citation type="journal article" date="2020" name="Nature">
        <title>Giant virus diversity and host interactions through global metagenomics.</title>
        <authorList>
            <person name="Schulz F."/>
            <person name="Roux S."/>
            <person name="Paez-Espino D."/>
            <person name="Jungbluth S."/>
            <person name="Walsh D.A."/>
            <person name="Denef V.J."/>
            <person name="McMahon K.D."/>
            <person name="Konstantinidis K.T."/>
            <person name="Eloe-Fadrosh E.A."/>
            <person name="Kyrpides N.C."/>
            <person name="Woyke T."/>
        </authorList>
    </citation>
    <scope>NUCLEOTIDE SEQUENCE</scope>
    <source>
        <strain evidence="4">GVMAG-M-3300020182-84</strain>
    </source>
</reference>
<dbReference type="Pfam" id="PF02902">
    <property type="entry name" value="Peptidase_C48"/>
    <property type="match status" value="1"/>
</dbReference>
<dbReference type="GO" id="GO:0008234">
    <property type="term" value="F:cysteine-type peptidase activity"/>
    <property type="evidence" value="ECO:0007669"/>
    <property type="project" value="InterPro"/>
</dbReference>
<dbReference type="SUPFAM" id="SSF54001">
    <property type="entry name" value="Cysteine proteinases"/>
    <property type="match status" value="1"/>
</dbReference>
<organism evidence="4">
    <name type="scientific">viral metagenome</name>
    <dbReference type="NCBI Taxonomy" id="1070528"/>
    <lineage>
        <taxon>unclassified sequences</taxon>
        <taxon>metagenomes</taxon>
        <taxon>organismal metagenomes</taxon>
    </lineage>
</organism>
<evidence type="ECO:0000313" key="4">
    <source>
        <dbReference type="EMBL" id="QHS98045.1"/>
    </source>
</evidence>
<accession>A0A6C0C067</accession>
<dbReference type="GO" id="GO:0006508">
    <property type="term" value="P:proteolysis"/>
    <property type="evidence" value="ECO:0007669"/>
    <property type="project" value="UniProtKB-KW"/>
</dbReference>
<keyword evidence="1" id="KW-0645">Protease</keyword>
<protein>
    <recommendedName>
        <fullName evidence="3">Ubiquitin-like protease family profile domain-containing protein</fullName>
    </recommendedName>
</protein>
<evidence type="ECO:0000259" key="3">
    <source>
        <dbReference type="Pfam" id="PF02902"/>
    </source>
</evidence>
<evidence type="ECO:0000256" key="2">
    <source>
        <dbReference type="ARBA" id="ARBA00022801"/>
    </source>
</evidence>
<dbReference type="InterPro" id="IPR003653">
    <property type="entry name" value="Peptidase_C48_C"/>
</dbReference>
<dbReference type="Gene3D" id="3.40.395.10">
    <property type="entry name" value="Adenoviral Proteinase, Chain A"/>
    <property type="match status" value="1"/>
</dbReference>
<feature type="domain" description="Ubiquitin-like protease family profile" evidence="3">
    <location>
        <begin position="165"/>
        <end position="267"/>
    </location>
</feature>
<name>A0A6C0C067_9ZZZZ</name>
<keyword evidence="2" id="KW-0378">Hydrolase</keyword>
<sequence>MGKTFKFKSCNPAVRGKTVKNKSCMTPEVVEEIKNKFNKHNPENKIQASKPTEVWGELKNKFNRCKSELCWLNSIKDPVMKAKIKRKLFPPDRPNEWKDDPNTWLSNEDILNVLNQYEDAYKCFKFIGPTPIDYDYKESSILGNEKCVTEELCKFILDEMITKKYSKIGIIFNLDKHSGPGTHWVSLFVNVKEKFIFYFDSNGVPPNRQIVKMINKIKDDGKSLKKPIIFQTIINKFQHQQSDTECGMYSLYFIITLLTEKINNKKVNVGKIKHHFLKKRVEDELVFKLRYKYFI</sequence>
<dbReference type="InterPro" id="IPR038765">
    <property type="entry name" value="Papain-like_cys_pep_sf"/>
</dbReference>
<evidence type="ECO:0000256" key="1">
    <source>
        <dbReference type="ARBA" id="ARBA00022670"/>
    </source>
</evidence>
<dbReference type="AlphaFoldDB" id="A0A6C0C067"/>
<proteinExistence type="predicted"/>